<comment type="caution">
    <text evidence="4">The sequence shown here is derived from an EMBL/GenBank/DDBJ whole genome shotgun (WGS) entry which is preliminary data.</text>
</comment>
<gene>
    <name evidence="4" type="ORF">ZIOFF_058762</name>
</gene>
<organism evidence="4 5">
    <name type="scientific">Zingiber officinale</name>
    <name type="common">Ginger</name>
    <name type="synonym">Amomum zingiber</name>
    <dbReference type="NCBI Taxonomy" id="94328"/>
    <lineage>
        <taxon>Eukaryota</taxon>
        <taxon>Viridiplantae</taxon>
        <taxon>Streptophyta</taxon>
        <taxon>Embryophyta</taxon>
        <taxon>Tracheophyta</taxon>
        <taxon>Spermatophyta</taxon>
        <taxon>Magnoliopsida</taxon>
        <taxon>Liliopsida</taxon>
        <taxon>Zingiberales</taxon>
        <taxon>Zingiberaceae</taxon>
        <taxon>Zingiber</taxon>
    </lineage>
</organism>
<keyword evidence="5" id="KW-1185">Reference proteome</keyword>
<accession>A0A8J5KEB5</accession>
<feature type="compositionally biased region" description="Low complexity" evidence="3">
    <location>
        <begin position="47"/>
        <end position="57"/>
    </location>
</feature>
<feature type="coiled-coil region" evidence="2">
    <location>
        <begin position="232"/>
        <end position="259"/>
    </location>
</feature>
<dbReference type="EMBL" id="JACMSC010000016">
    <property type="protein sequence ID" value="KAG6482131.1"/>
    <property type="molecule type" value="Genomic_DNA"/>
</dbReference>
<comment type="similarity">
    <text evidence="1">Belongs to the CDK5RAP3 family.</text>
</comment>
<evidence type="ECO:0000256" key="2">
    <source>
        <dbReference type="SAM" id="Coils"/>
    </source>
</evidence>
<dbReference type="GO" id="GO:0007346">
    <property type="term" value="P:regulation of mitotic cell cycle"/>
    <property type="evidence" value="ECO:0007669"/>
    <property type="project" value="TreeGrafter"/>
</dbReference>
<dbReference type="Pfam" id="PF05600">
    <property type="entry name" value="CDK5RAP3"/>
    <property type="match status" value="2"/>
</dbReference>
<evidence type="ECO:0000256" key="3">
    <source>
        <dbReference type="SAM" id="MobiDB-lite"/>
    </source>
</evidence>
<keyword evidence="2" id="KW-0175">Coiled coil</keyword>
<sequence>MSKENVSKFWDKIVILSILAPRHELGYVPQPSFSPPDRRSPPVDAGSCSSSLCSPSKTSSSLVLVSLCRSIAAGRSQPNPLVSFLYSRSRQNPNEDLNNFLQKMQDGADIHNLPIDIACARLGEWLVDRKRIPQDWRKRLSSIKSRISSALSSLPRDLDPFFQTLDLEGLGYLEVKQVYKILLNCTSENRNIFGRLSGSAGEWESIVRSFEKDHIFLGEAAQIMVQNVNYEIPYLKRQMQKVQQQLVELDRKESDIKRNASLSAAKYSEACQELGLQGENVRLELLEATKILPSIFSEILQVLNNDSILKAMNYYQDFVRDVHTEKEKIPGDVLQNLRHLHENPPSAHVLMSAEVKNSLSGMSQADVGHFQTGEPMDADLSMGGIDWNISVDDAQIDWDIGTVEQVEESDNGFGSYELVDYSADYQESENGKPVLVDEASLKTAEKAAVPVDSGSGICSDAGLKKSQFATLEDSVVPDAGVESQQIAVEKSQPSELDEERSPFLETEYRNKILDDLFEVKSFLNQRLVEMTSEESSSLQQHVQAVAPPVLQQYSLDAIQLMISQISLFLDKLVLTLEEKKQQEVKLRESLNDLSIRRVELQNTLSSSWPKLVSAIPEAAITKTRELKQLCESTLSAMFDGRPVNIIGEINTLIAAGASS</sequence>
<feature type="region of interest" description="Disordered" evidence="3">
    <location>
        <begin position="30"/>
        <end position="57"/>
    </location>
</feature>
<dbReference type="PANTHER" id="PTHR14894:SF0">
    <property type="entry name" value="CDK5 REGULATORY SUBUNIT-ASSOCIATED PROTEIN 3"/>
    <property type="match status" value="1"/>
</dbReference>
<evidence type="ECO:0000313" key="5">
    <source>
        <dbReference type="Proteomes" id="UP000734854"/>
    </source>
</evidence>
<dbReference type="InterPro" id="IPR008491">
    <property type="entry name" value="CDK5RAP3"/>
</dbReference>
<dbReference type="PANTHER" id="PTHR14894">
    <property type="entry name" value="CDK5 REGULATORY SUBUNIT-ASSOCIATED PROTEIN 3"/>
    <property type="match status" value="1"/>
</dbReference>
<evidence type="ECO:0008006" key="6">
    <source>
        <dbReference type="Google" id="ProtNLM"/>
    </source>
</evidence>
<dbReference type="GO" id="GO:0012505">
    <property type="term" value="C:endomembrane system"/>
    <property type="evidence" value="ECO:0007669"/>
    <property type="project" value="TreeGrafter"/>
</dbReference>
<reference evidence="4 5" key="1">
    <citation type="submission" date="2020-08" db="EMBL/GenBank/DDBJ databases">
        <title>Plant Genome Project.</title>
        <authorList>
            <person name="Zhang R.-G."/>
        </authorList>
    </citation>
    <scope>NUCLEOTIDE SEQUENCE [LARGE SCALE GENOMIC DNA]</scope>
    <source>
        <tissue evidence="4">Rhizome</tissue>
    </source>
</reference>
<dbReference type="Proteomes" id="UP000734854">
    <property type="component" value="Unassembled WGS sequence"/>
</dbReference>
<dbReference type="AlphaFoldDB" id="A0A8J5KEB5"/>
<protein>
    <recommendedName>
        <fullName evidence="6">CDK5RAP3-like protein</fullName>
    </recommendedName>
</protein>
<evidence type="ECO:0000256" key="1">
    <source>
        <dbReference type="ARBA" id="ARBA00007478"/>
    </source>
</evidence>
<proteinExistence type="inferred from homology"/>
<evidence type="ECO:0000313" key="4">
    <source>
        <dbReference type="EMBL" id="KAG6482131.1"/>
    </source>
</evidence>
<name>A0A8J5KEB5_ZINOF</name>